<keyword evidence="1" id="KW-0732">Signal</keyword>
<accession>A0A545T7G1</accession>
<dbReference type="Pfam" id="PF20531">
    <property type="entry name" value="DUF6746"/>
    <property type="match status" value="1"/>
</dbReference>
<dbReference type="OrthoDB" id="5975812at2"/>
<dbReference type="Proteomes" id="UP000317839">
    <property type="component" value="Unassembled WGS sequence"/>
</dbReference>
<dbReference type="AlphaFoldDB" id="A0A545T7G1"/>
<feature type="signal peptide" evidence="1">
    <location>
        <begin position="1"/>
        <end position="26"/>
    </location>
</feature>
<evidence type="ECO:0000256" key="1">
    <source>
        <dbReference type="SAM" id="SignalP"/>
    </source>
</evidence>
<gene>
    <name evidence="2" type="ORF">FLL45_16850</name>
</gene>
<dbReference type="InterPro" id="IPR046634">
    <property type="entry name" value="DUF6746"/>
</dbReference>
<evidence type="ECO:0000313" key="2">
    <source>
        <dbReference type="EMBL" id="TQV73122.1"/>
    </source>
</evidence>
<evidence type="ECO:0000313" key="3">
    <source>
        <dbReference type="Proteomes" id="UP000317839"/>
    </source>
</evidence>
<organism evidence="2 3">
    <name type="scientific">Aliikangiella marina</name>
    <dbReference type="NCBI Taxonomy" id="1712262"/>
    <lineage>
        <taxon>Bacteria</taxon>
        <taxon>Pseudomonadati</taxon>
        <taxon>Pseudomonadota</taxon>
        <taxon>Gammaproteobacteria</taxon>
        <taxon>Oceanospirillales</taxon>
        <taxon>Pleioneaceae</taxon>
        <taxon>Aliikangiella</taxon>
    </lineage>
</organism>
<protein>
    <submittedName>
        <fullName evidence="2">Uncharacterized protein</fullName>
    </submittedName>
</protein>
<dbReference type="EMBL" id="VIKR01000004">
    <property type="protein sequence ID" value="TQV73122.1"/>
    <property type="molecule type" value="Genomic_DNA"/>
</dbReference>
<proteinExistence type="predicted"/>
<feature type="chain" id="PRO_5021912433" evidence="1">
    <location>
        <begin position="27"/>
        <end position="129"/>
    </location>
</feature>
<dbReference type="RefSeq" id="WP_142943254.1">
    <property type="nucleotide sequence ID" value="NZ_VIKR01000004.1"/>
</dbReference>
<comment type="caution">
    <text evidence="2">The sequence shown here is derived from an EMBL/GenBank/DDBJ whole genome shotgun (WGS) entry which is preliminary data.</text>
</comment>
<name>A0A545T7G1_9GAMM</name>
<reference evidence="2 3" key="1">
    <citation type="submission" date="2019-06" db="EMBL/GenBank/DDBJ databases">
        <title>Draft genome of Aliikangiella marina GYP-15.</title>
        <authorList>
            <person name="Wang G."/>
        </authorList>
    </citation>
    <scope>NUCLEOTIDE SEQUENCE [LARGE SCALE GENOMIC DNA]</scope>
    <source>
        <strain evidence="2 3">GYP-15</strain>
    </source>
</reference>
<keyword evidence="3" id="KW-1185">Reference proteome</keyword>
<sequence length="129" mass="14365">MRPINKSITLAVAGVVLTCATGFVHAEQVRHFAGKEVADYSQALAVLKSHNHQLKLLLSQKRLTKADLEQIHQMTYTMENAYQKMQQELTSTAEALEALHLASEGESSEKARELAKNYVVKSEQVLITD</sequence>